<organism evidence="2 3">
    <name type="scientific">Actinorugispora endophytica</name>
    <dbReference type="NCBI Taxonomy" id="1605990"/>
    <lineage>
        <taxon>Bacteria</taxon>
        <taxon>Bacillati</taxon>
        <taxon>Actinomycetota</taxon>
        <taxon>Actinomycetes</taxon>
        <taxon>Streptosporangiales</taxon>
        <taxon>Nocardiopsidaceae</taxon>
        <taxon>Actinorugispora</taxon>
    </lineage>
</organism>
<evidence type="ECO:0000256" key="1">
    <source>
        <dbReference type="SAM" id="MobiDB-lite"/>
    </source>
</evidence>
<dbReference type="Gene3D" id="2.30.110.10">
    <property type="entry name" value="Electron Transport, Fmn-binding Protein, Chain A"/>
    <property type="match status" value="1"/>
</dbReference>
<sequence>MDAAQPVSDYPPTPRTTPTRKRDRARYDAATVHAVLDADFICHLGFVVDGAPVVLPTIYARVDDRLYLHGSTGSRPMRTAAGDGLPVCLTVTLPQGIVLARSALHHSVNYRSVVAHGTARQVTDPEEVSLAFAALIDHMLPGRAADCRPPTPKEQAMTTVLRLDLREVSAKIRSGGVNDDPEDMGLAHWAGLLPLARVRQAPVPDPAMAPGTALPDYLRAAAP</sequence>
<dbReference type="PANTHER" id="PTHR34071:SF2">
    <property type="entry name" value="FLAVIN-NUCLEOTIDE-BINDING PROTEIN"/>
    <property type="match status" value="1"/>
</dbReference>
<evidence type="ECO:0008006" key="4">
    <source>
        <dbReference type="Google" id="ProtNLM"/>
    </source>
</evidence>
<name>A0A4R6V0T2_9ACTN</name>
<protein>
    <recommendedName>
        <fullName evidence="4">Nitroimidazol reductase NimA-like FMN-containing flavoprotein (Pyridoxamine 5'-phosphate oxidase superfamily)</fullName>
    </recommendedName>
</protein>
<proteinExistence type="predicted"/>
<dbReference type="InterPro" id="IPR012349">
    <property type="entry name" value="Split_barrel_FMN-bd"/>
</dbReference>
<dbReference type="AlphaFoldDB" id="A0A4R6V0T2"/>
<dbReference type="InterPro" id="IPR024747">
    <property type="entry name" value="Pyridox_Oxase-rel"/>
</dbReference>
<reference evidence="2 3" key="1">
    <citation type="submission" date="2019-03" db="EMBL/GenBank/DDBJ databases">
        <title>Genomic Encyclopedia of Type Strains, Phase IV (KMG-IV): sequencing the most valuable type-strain genomes for metagenomic binning, comparative biology and taxonomic classification.</title>
        <authorList>
            <person name="Goeker M."/>
        </authorList>
    </citation>
    <scope>NUCLEOTIDE SEQUENCE [LARGE SCALE GENOMIC DNA]</scope>
    <source>
        <strain evidence="2 3">DSM 46770</strain>
    </source>
</reference>
<evidence type="ECO:0000313" key="3">
    <source>
        <dbReference type="Proteomes" id="UP000295281"/>
    </source>
</evidence>
<dbReference type="Proteomes" id="UP000295281">
    <property type="component" value="Unassembled WGS sequence"/>
</dbReference>
<dbReference type="OrthoDB" id="116031at2"/>
<dbReference type="EMBL" id="SNYN01000004">
    <property type="protein sequence ID" value="TDQ53412.1"/>
    <property type="molecule type" value="Genomic_DNA"/>
</dbReference>
<evidence type="ECO:0000313" key="2">
    <source>
        <dbReference type="EMBL" id="TDQ53412.1"/>
    </source>
</evidence>
<dbReference type="PANTHER" id="PTHR34071">
    <property type="entry name" value="5-NITROIMIDAZOLE ANTIBIOTICS RESISTANCE PROTEIN, NIMA-FAMILY-RELATED PROTEIN-RELATED"/>
    <property type="match status" value="1"/>
</dbReference>
<dbReference type="RefSeq" id="WP_133740923.1">
    <property type="nucleotide sequence ID" value="NZ_SNYN01000004.1"/>
</dbReference>
<dbReference type="Pfam" id="PF12900">
    <property type="entry name" value="Pyridox_ox_2"/>
    <property type="match status" value="1"/>
</dbReference>
<keyword evidence="3" id="KW-1185">Reference proteome</keyword>
<feature type="region of interest" description="Disordered" evidence="1">
    <location>
        <begin position="1"/>
        <end position="24"/>
    </location>
</feature>
<gene>
    <name evidence="2" type="ORF">EV190_104202</name>
</gene>
<dbReference type="SUPFAM" id="SSF50475">
    <property type="entry name" value="FMN-binding split barrel"/>
    <property type="match status" value="1"/>
</dbReference>
<accession>A0A4R6V0T2</accession>
<comment type="caution">
    <text evidence="2">The sequence shown here is derived from an EMBL/GenBank/DDBJ whole genome shotgun (WGS) entry which is preliminary data.</text>
</comment>